<feature type="transmembrane region" description="Helical" evidence="2">
    <location>
        <begin position="52"/>
        <end position="72"/>
    </location>
</feature>
<keyword evidence="2" id="KW-0472">Membrane</keyword>
<dbReference type="EMBL" id="AP028912">
    <property type="protein sequence ID" value="BES92999.1"/>
    <property type="molecule type" value="Genomic_DNA"/>
</dbReference>
<keyword evidence="2" id="KW-0812">Transmembrane</keyword>
<feature type="region of interest" description="Disordered" evidence="1">
    <location>
        <begin position="713"/>
        <end position="734"/>
    </location>
</feature>
<sequence>MRTEIRFLYNAIGLVSQHPSSARDSPQSTSRIVRRNWKVLRSSSSILLHSPVLQNMSSTVVMFLGFAFLIAITSAQSTGPVLNGEFKRFPGGHSESIKLSQDAWQSKDGNWRAGGYIQHDREKFNGIGQSSTKGGLTVSRMAEPFGDKPMLTGDISHSRFPGGHAESVKITHDAWQSRDGNWRAGGYIQHDRERFNGMRHSNTHGGLSITGRFRRNAEPDGNRPTLTIDHSRYPGGHSESFKLSQDAWQSRDGNWRAGGYIQHDREKFNGMRHSNTHGGLSITGRFRRNAEPDGNRPTLTGEISHTRFPGGHAESAKVSQDAWVSRDGNWRAGGYIQHDREKFNGMRHSNTHGGLSITGRFRRNAEPDGNRPVLTIDHSRYPGGHSESFKLSQDAWQSRDGNWRAGGYIQHDREKFNGMRHSNTHGGLSITGRFRRNAEPDGNQPMLTGEISHTRFPGGHAESAKVSQDAWVSKDGNWRAGGYIQHDREKFNGMRHSNTHGGLSITGRFRRNAEPDGNRPTLTIDHSRYPGGHSESFKLSQDAWQSRDGNWRAGGYIQHDREKFNGMRHSNTHGGLSITGRFRRNAEPDGNQPTLTGEISHTRFPGGHAESAKITHDAWVSRDGNWRAGGYVQHDREKFNGMRHSNTHGGLSITGRFRRNAEPDGNRPTLTIDHSRYPGGHSESFKLSHDAWQSRDGNWRAGGYIQHDREKFNGMRHSNTHGGLSITGRFRRNA</sequence>
<evidence type="ECO:0008006" key="5">
    <source>
        <dbReference type="Google" id="ProtNLM"/>
    </source>
</evidence>
<proteinExistence type="predicted"/>
<feature type="region of interest" description="Disordered" evidence="1">
    <location>
        <begin position="565"/>
        <end position="584"/>
    </location>
</feature>
<organism evidence="3 4">
    <name type="scientific">Nesidiocoris tenuis</name>
    <dbReference type="NCBI Taxonomy" id="355587"/>
    <lineage>
        <taxon>Eukaryota</taxon>
        <taxon>Metazoa</taxon>
        <taxon>Ecdysozoa</taxon>
        <taxon>Arthropoda</taxon>
        <taxon>Hexapoda</taxon>
        <taxon>Insecta</taxon>
        <taxon>Pterygota</taxon>
        <taxon>Neoptera</taxon>
        <taxon>Paraneoptera</taxon>
        <taxon>Hemiptera</taxon>
        <taxon>Heteroptera</taxon>
        <taxon>Panheteroptera</taxon>
        <taxon>Cimicomorpha</taxon>
        <taxon>Miridae</taxon>
        <taxon>Dicyphina</taxon>
        <taxon>Nesidiocoris</taxon>
    </lineage>
</organism>
<keyword evidence="2" id="KW-1133">Transmembrane helix</keyword>
<feature type="region of interest" description="Disordered" evidence="1">
    <location>
        <begin position="269"/>
        <end position="320"/>
    </location>
</feature>
<reference evidence="3 4" key="1">
    <citation type="submission" date="2023-09" db="EMBL/GenBank/DDBJ databases">
        <title>Nesidiocoris tenuis whole genome shotgun sequence.</title>
        <authorList>
            <person name="Shibata T."/>
            <person name="Shimoda M."/>
            <person name="Kobayashi T."/>
            <person name="Uehara T."/>
        </authorList>
    </citation>
    <scope>NUCLEOTIDE SEQUENCE [LARGE SCALE GENOMIC DNA]</scope>
    <source>
        <strain evidence="3 4">Japan</strain>
    </source>
</reference>
<protein>
    <recommendedName>
        <fullName evidence="5">Attacin C-terminal domain-containing protein</fullName>
    </recommendedName>
</protein>
<feature type="region of interest" description="Disordered" evidence="1">
    <location>
        <begin position="344"/>
        <end position="371"/>
    </location>
</feature>
<evidence type="ECO:0000256" key="1">
    <source>
        <dbReference type="SAM" id="MobiDB-lite"/>
    </source>
</evidence>
<evidence type="ECO:0000313" key="3">
    <source>
        <dbReference type="EMBL" id="BES92999.1"/>
    </source>
</evidence>
<accession>A0ABN7AP13</accession>
<feature type="region of interest" description="Disordered" evidence="1">
    <location>
        <begin position="492"/>
        <end position="534"/>
    </location>
</feature>
<gene>
    <name evidence="3" type="ORF">NTJ_05808</name>
</gene>
<dbReference type="Proteomes" id="UP001307889">
    <property type="component" value="Chromosome 4"/>
</dbReference>
<keyword evidence="4" id="KW-1185">Reference proteome</keyword>
<evidence type="ECO:0000256" key="2">
    <source>
        <dbReference type="SAM" id="Phobius"/>
    </source>
</evidence>
<evidence type="ECO:0000313" key="4">
    <source>
        <dbReference type="Proteomes" id="UP001307889"/>
    </source>
</evidence>
<name>A0ABN7AP13_9HEMI</name>
<feature type="region of interest" description="Disordered" evidence="1">
    <location>
        <begin position="197"/>
        <end position="234"/>
    </location>
</feature>
<feature type="region of interest" description="Disordered" evidence="1">
    <location>
        <begin position="640"/>
        <end position="682"/>
    </location>
</feature>